<dbReference type="Pfam" id="PF13174">
    <property type="entry name" value="TPR_6"/>
    <property type="match status" value="2"/>
</dbReference>
<dbReference type="RefSeq" id="WP_236333279.1">
    <property type="nucleotide sequence ID" value="NZ_JAKIJS010000001.1"/>
</dbReference>
<keyword evidence="6" id="KW-1185">Reference proteome</keyword>
<gene>
    <name evidence="5" type="ORF">L2716_07495</name>
</gene>
<sequence length="420" mass="48390">MPNVEKAIEKIDRGEIEEGLAQLKTLRETSDHDTLLEIAQVYQELGFIDEAIDVTEELMAFYPEVDELKIFGAELYMEMEREEEALQLLSSISPEGDQYLESLLLSADLYERQGLSEVAEQKLLTAKRQAPNEPVITFGLGEFYLHQGNFNRSIVYFEELIKSGHETFNHTPILLRLAEALTGSGKFEQAIEYYEQGLNDDSSPDEWFGFALTTDRIGEHQKTIHALNHLKDLDPQYTTLYPVLARAYVEEGALEEAMEVYLEGMRLDEFNEELYLQAGELAFQLKDNDRAVELLQHALGLDPSNMKATSILIDQYVTAEQYEKVIDLALEVERYGDLAPDAMWKTASAYRELENDENALKRYEIAYNDLKDQAEFLEDYGWYMIEIGQRDKAKDLLQKALANDPQRIHLEEELIRLEER</sequence>
<dbReference type="Gene3D" id="1.25.40.10">
    <property type="entry name" value="Tetratricopeptide repeat domain"/>
    <property type="match status" value="2"/>
</dbReference>
<dbReference type="Pfam" id="PF13176">
    <property type="entry name" value="TPR_7"/>
    <property type="match status" value="1"/>
</dbReference>
<dbReference type="PANTHER" id="PTHR45586">
    <property type="entry name" value="TPR REPEAT-CONTAINING PROTEIN PA4667"/>
    <property type="match status" value="1"/>
</dbReference>
<dbReference type="EMBL" id="JAKIJS010000001">
    <property type="protein sequence ID" value="MCF6137569.1"/>
    <property type="molecule type" value="Genomic_DNA"/>
</dbReference>
<evidence type="ECO:0000256" key="4">
    <source>
        <dbReference type="SAM" id="Coils"/>
    </source>
</evidence>
<dbReference type="Pfam" id="PF13181">
    <property type="entry name" value="TPR_8"/>
    <property type="match status" value="2"/>
</dbReference>
<dbReference type="InterPro" id="IPR051012">
    <property type="entry name" value="CellSynth/LPSAsmb/PSIAsmb"/>
</dbReference>
<dbReference type="Proteomes" id="UP001649381">
    <property type="component" value="Unassembled WGS sequence"/>
</dbReference>
<dbReference type="SMART" id="SM00028">
    <property type="entry name" value="TPR"/>
    <property type="match status" value="6"/>
</dbReference>
<feature type="repeat" description="TPR" evidence="3">
    <location>
        <begin position="238"/>
        <end position="271"/>
    </location>
</feature>
<evidence type="ECO:0008006" key="7">
    <source>
        <dbReference type="Google" id="ProtNLM"/>
    </source>
</evidence>
<evidence type="ECO:0000256" key="1">
    <source>
        <dbReference type="ARBA" id="ARBA00022737"/>
    </source>
</evidence>
<keyword evidence="2 3" id="KW-0802">TPR repeat</keyword>
<proteinExistence type="predicted"/>
<feature type="coiled-coil region" evidence="4">
    <location>
        <begin position="353"/>
        <end position="380"/>
    </location>
</feature>
<name>A0ABS9GXX4_9BACL</name>
<comment type="caution">
    <text evidence="5">The sequence shown here is derived from an EMBL/GenBank/DDBJ whole genome shotgun (WGS) entry which is preliminary data.</text>
</comment>
<organism evidence="5 6">
    <name type="scientific">Pseudalkalibacillus berkeleyi</name>
    <dbReference type="NCBI Taxonomy" id="1069813"/>
    <lineage>
        <taxon>Bacteria</taxon>
        <taxon>Bacillati</taxon>
        <taxon>Bacillota</taxon>
        <taxon>Bacilli</taxon>
        <taxon>Bacillales</taxon>
        <taxon>Fictibacillaceae</taxon>
        <taxon>Pseudalkalibacillus</taxon>
    </lineage>
</organism>
<feature type="repeat" description="TPR" evidence="3">
    <location>
        <begin position="171"/>
        <end position="204"/>
    </location>
</feature>
<feature type="repeat" description="TPR" evidence="3">
    <location>
        <begin position="272"/>
        <end position="305"/>
    </location>
</feature>
<keyword evidence="1" id="KW-0677">Repeat</keyword>
<dbReference type="PANTHER" id="PTHR45586:SF1">
    <property type="entry name" value="LIPOPOLYSACCHARIDE ASSEMBLY PROTEIN B"/>
    <property type="match status" value="1"/>
</dbReference>
<dbReference type="SUPFAM" id="SSF48452">
    <property type="entry name" value="TPR-like"/>
    <property type="match status" value="2"/>
</dbReference>
<evidence type="ECO:0000313" key="6">
    <source>
        <dbReference type="Proteomes" id="UP001649381"/>
    </source>
</evidence>
<dbReference type="Pfam" id="PF25058">
    <property type="entry name" value="ARM_TT21"/>
    <property type="match status" value="1"/>
</dbReference>
<evidence type="ECO:0000256" key="2">
    <source>
        <dbReference type="ARBA" id="ARBA00022803"/>
    </source>
</evidence>
<accession>A0ABS9GXX4</accession>
<dbReference type="PROSITE" id="PS50005">
    <property type="entry name" value="TPR"/>
    <property type="match status" value="4"/>
</dbReference>
<dbReference type="InterPro" id="IPR019734">
    <property type="entry name" value="TPR_rpt"/>
</dbReference>
<evidence type="ECO:0000313" key="5">
    <source>
        <dbReference type="EMBL" id="MCF6137569.1"/>
    </source>
</evidence>
<reference evidence="5 6" key="1">
    <citation type="submission" date="2022-01" db="EMBL/GenBank/DDBJ databases">
        <title>Alkalihalobacillus sp. EGI L200015, a novel bacterium isolated from a salt lake sediment.</title>
        <authorList>
            <person name="Gao L."/>
            <person name="Fang B.-Z."/>
            <person name="Li W.-J."/>
        </authorList>
    </citation>
    <scope>NUCLEOTIDE SEQUENCE [LARGE SCALE GENOMIC DNA]</scope>
    <source>
        <strain evidence="5 6">KCTC 12718</strain>
    </source>
</reference>
<feature type="repeat" description="TPR" evidence="3">
    <location>
        <begin position="374"/>
        <end position="407"/>
    </location>
</feature>
<dbReference type="InterPro" id="IPR011990">
    <property type="entry name" value="TPR-like_helical_dom_sf"/>
</dbReference>
<evidence type="ECO:0000256" key="3">
    <source>
        <dbReference type="PROSITE-ProRule" id="PRU00339"/>
    </source>
</evidence>
<protein>
    <recommendedName>
        <fullName evidence="7">Tetratricopeptide repeat protein</fullName>
    </recommendedName>
</protein>
<keyword evidence="4" id="KW-0175">Coiled coil</keyword>